<dbReference type="InterPro" id="IPR022272">
    <property type="entry name" value="Lipocalin_CS"/>
</dbReference>
<evidence type="ECO:0000256" key="2">
    <source>
        <dbReference type="PIRNR" id="PIRNR036893"/>
    </source>
</evidence>
<keyword evidence="2" id="KW-0446">Lipid-binding</keyword>
<protein>
    <recommendedName>
        <fullName evidence="2">Outer membrane lipoprotein Blc</fullName>
    </recommendedName>
</protein>
<comment type="similarity">
    <text evidence="1 2">Belongs to the calycin superfamily. Lipocalin family.</text>
</comment>
<reference evidence="4 5" key="1">
    <citation type="submission" date="2020-08" db="EMBL/GenBank/DDBJ databases">
        <title>Genome sequence of Diaphorobacter ruginosibacter DSM 27467T.</title>
        <authorList>
            <person name="Hyun D.-W."/>
            <person name="Bae J.-W."/>
        </authorList>
    </citation>
    <scope>NUCLEOTIDE SEQUENCE [LARGE SCALE GENOMIC DNA]</scope>
    <source>
        <strain evidence="4 5">DSM 27467</strain>
    </source>
</reference>
<dbReference type="GO" id="GO:0009279">
    <property type="term" value="C:cell outer membrane"/>
    <property type="evidence" value="ECO:0007669"/>
    <property type="project" value="UniProtKB-SubCell"/>
</dbReference>
<dbReference type="KEGG" id="drg:H9K76_01385"/>
<dbReference type="EMBL" id="CP060714">
    <property type="protein sequence ID" value="QNN59386.1"/>
    <property type="molecule type" value="Genomic_DNA"/>
</dbReference>
<dbReference type="GO" id="GO:0008289">
    <property type="term" value="F:lipid binding"/>
    <property type="evidence" value="ECO:0007669"/>
    <property type="project" value="UniProtKB-UniRule"/>
</dbReference>
<dbReference type="InterPro" id="IPR047202">
    <property type="entry name" value="Lipocalin_Blc-like_dom"/>
</dbReference>
<dbReference type="InterPro" id="IPR022271">
    <property type="entry name" value="Lipocalin_ApoD"/>
</dbReference>
<dbReference type="PROSITE" id="PS00213">
    <property type="entry name" value="LIPOCALIN"/>
    <property type="match status" value="1"/>
</dbReference>
<evidence type="ECO:0000259" key="3">
    <source>
        <dbReference type="Pfam" id="PF08212"/>
    </source>
</evidence>
<comment type="subunit">
    <text evidence="2">Homodimer.</text>
</comment>
<keyword evidence="2" id="KW-0472">Membrane</keyword>
<dbReference type="Proteomes" id="UP000515811">
    <property type="component" value="Chromosome"/>
</dbReference>
<dbReference type="PIRSF" id="PIRSF036893">
    <property type="entry name" value="Lipocalin_ApoD"/>
    <property type="match status" value="1"/>
</dbReference>
<proteinExistence type="inferred from homology"/>
<accession>A0A7G9RUW1</accession>
<comment type="subcellular location">
    <subcellularLocation>
        <location evidence="2">Cell outer membrane</location>
    </subcellularLocation>
</comment>
<dbReference type="Pfam" id="PF08212">
    <property type="entry name" value="Lipocalin_2"/>
    <property type="match status" value="1"/>
</dbReference>
<dbReference type="GO" id="GO:0006950">
    <property type="term" value="P:response to stress"/>
    <property type="evidence" value="ECO:0007669"/>
    <property type="project" value="UniProtKB-ARBA"/>
</dbReference>
<keyword evidence="2" id="KW-0449">Lipoprotein</keyword>
<evidence type="ECO:0000313" key="4">
    <source>
        <dbReference type="EMBL" id="QNN59386.1"/>
    </source>
</evidence>
<dbReference type="InterPro" id="IPR000566">
    <property type="entry name" value="Lipocln_cytosolic_FA-bd_dom"/>
</dbReference>
<gene>
    <name evidence="4" type="ORF">H9K76_01385</name>
</gene>
<dbReference type="PANTHER" id="PTHR10612:SF34">
    <property type="entry name" value="APOLIPOPROTEIN D"/>
    <property type="match status" value="1"/>
</dbReference>
<keyword evidence="5" id="KW-1185">Reference proteome</keyword>
<dbReference type="PRINTS" id="PR01171">
    <property type="entry name" value="BCTLIPOCALIN"/>
</dbReference>
<dbReference type="SUPFAM" id="SSF50814">
    <property type="entry name" value="Lipocalins"/>
    <property type="match status" value="1"/>
</dbReference>
<comment type="function">
    <text evidence="2">Involved in the storage or transport of lipids necessary for membrane maintenance under stressful conditions. Displays a binding preference for lysophospholipids.</text>
</comment>
<dbReference type="Gene3D" id="2.40.128.20">
    <property type="match status" value="1"/>
</dbReference>
<dbReference type="PANTHER" id="PTHR10612">
    <property type="entry name" value="APOLIPOPROTEIN D"/>
    <property type="match status" value="1"/>
</dbReference>
<evidence type="ECO:0000256" key="1">
    <source>
        <dbReference type="ARBA" id="ARBA00006889"/>
    </source>
</evidence>
<dbReference type="CDD" id="cd19438">
    <property type="entry name" value="lipocalin_Blc-like"/>
    <property type="match status" value="1"/>
</dbReference>
<evidence type="ECO:0000313" key="5">
    <source>
        <dbReference type="Proteomes" id="UP000515811"/>
    </source>
</evidence>
<sequence>MAAAGSAALWFFGERVKVPAGVTPQRDFDIVRYMGHWYEIARLEQRFERGLTSTSADYTLQDDGTVQVVNRGYNPETGSWEEARAVARMAGDPTVGALKVSFFRPFYGGYNVVHVDDDYETAVVVGDGTQYFWILARSPDVGERRYEELLEIARRNGVQTEKVVRIPQGASFAQPAHAEQE</sequence>
<dbReference type="AlphaFoldDB" id="A0A7G9RUW1"/>
<name>A0A7G9RUW1_9BURK</name>
<dbReference type="InterPro" id="IPR002446">
    <property type="entry name" value="Lipocalin_bac"/>
</dbReference>
<organism evidence="4 5">
    <name type="scientific">Diaphorobacter ruginosibacter</name>
    <dbReference type="NCBI Taxonomy" id="1715720"/>
    <lineage>
        <taxon>Bacteria</taxon>
        <taxon>Pseudomonadati</taxon>
        <taxon>Pseudomonadota</taxon>
        <taxon>Betaproteobacteria</taxon>
        <taxon>Burkholderiales</taxon>
        <taxon>Comamonadaceae</taxon>
        <taxon>Diaphorobacter</taxon>
    </lineage>
</organism>
<keyword evidence="2" id="KW-0998">Cell outer membrane</keyword>
<dbReference type="InterPro" id="IPR012674">
    <property type="entry name" value="Calycin"/>
</dbReference>
<feature type="domain" description="Lipocalin/cytosolic fatty-acid binding" evidence="3">
    <location>
        <begin position="29"/>
        <end position="168"/>
    </location>
</feature>